<evidence type="ECO:0000256" key="8">
    <source>
        <dbReference type="ARBA" id="ARBA00023242"/>
    </source>
</evidence>
<dbReference type="PROSITE" id="PS00486">
    <property type="entry name" value="DNA_MISMATCH_REPAIR_2"/>
    <property type="match status" value="1"/>
</dbReference>
<dbReference type="SUPFAM" id="SSF52540">
    <property type="entry name" value="P-loop containing nucleoside triphosphate hydrolases"/>
    <property type="match status" value="1"/>
</dbReference>
<dbReference type="GO" id="GO:0005634">
    <property type="term" value="C:nucleus"/>
    <property type="evidence" value="ECO:0007669"/>
    <property type="project" value="UniProtKB-SubCell"/>
</dbReference>
<comment type="caution">
    <text evidence="14">The sequence shown here is derived from an EMBL/GenBank/DDBJ whole genome shotgun (WGS) entry which is preliminary data.</text>
</comment>
<keyword evidence="6" id="KW-0067">ATP-binding</keyword>
<keyword evidence="5" id="KW-0547">Nucleotide-binding</keyword>
<dbReference type="PANTHER" id="PTHR11361">
    <property type="entry name" value="DNA MISMATCH REPAIR PROTEIN MUTS FAMILY MEMBER"/>
    <property type="match status" value="1"/>
</dbReference>
<evidence type="ECO:0000256" key="1">
    <source>
        <dbReference type="ARBA" id="ARBA00004123"/>
    </source>
</evidence>
<evidence type="ECO:0000256" key="12">
    <source>
        <dbReference type="SAM" id="MobiDB-lite"/>
    </source>
</evidence>
<dbReference type="InterPro" id="IPR045076">
    <property type="entry name" value="MutS"/>
</dbReference>
<accession>A0AA38Y455</accession>
<dbReference type="CDD" id="cd03281">
    <property type="entry name" value="ABC_MSH5_euk"/>
    <property type="match status" value="1"/>
</dbReference>
<dbReference type="GO" id="GO:0140664">
    <property type="term" value="F:ATP-dependent DNA damage sensor activity"/>
    <property type="evidence" value="ECO:0007669"/>
    <property type="project" value="InterPro"/>
</dbReference>
<dbReference type="InterPro" id="IPR007696">
    <property type="entry name" value="DNA_mismatch_repair_MutS_core"/>
</dbReference>
<dbReference type="EMBL" id="JAPDRN010000044">
    <property type="protein sequence ID" value="KAJ9633652.1"/>
    <property type="molecule type" value="Genomic_DNA"/>
</dbReference>
<evidence type="ECO:0000256" key="2">
    <source>
        <dbReference type="ARBA" id="ARBA00004286"/>
    </source>
</evidence>
<name>A0AA38Y455_9EURO</name>
<evidence type="ECO:0000256" key="7">
    <source>
        <dbReference type="ARBA" id="ARBA00023125"/>
    </source>
</evidence>
<dbReference type="Gene3D" id="1.10.1420.10">
    <property type="match status" value="1"/>
</dbReference>
<dbReference type="Gene3D" id="3.40.50.300">
    <property type="entry name" value="P-loop containing nucleotide triphosphate hydrolases"/>
    <property type="match status" value="1"/>
</dbReference>
<evidence type="ECO:0000256" key="6">
    <source>
        <dbReference type="ARBA" id="ARBA00022840"/>
    </source>
</evidence>
<organism evidence="14 15">
    <name type="scientific">Knufia peltigerae</name>
    <dbReference type="NCBI Taxonomy" id="1002370"/>
    <lineage>
        <taxon>Eukaryota</taxon>
        <taxon>Fungi</taxon>
        <taxon>Dikarya</taxon>
        <taxon>Ascomycota</taxon>
        <taxon>Pezizomycotina</taxon>
        <taxon>Eurotiomycetes</taxon>
        <taxon>Chaetothyriomycetidae</taxon>
        <taxon>Chaetothyriales</taxon>
        <taxon>Trichomeriaceae</taxon>
        <taxon>Knufia</taxon>
    </lineage>
</organism>
<dbReference type="AlphaFoldDB" id="A0AA38Y455"/>
<dbReference type="SMART" id="SM00533">
    <property type="entry name" value="MUTSd"/>
    <property type="match status" value="1"/>
</dbReference>
<dbReference type="InterPro" id="IPR000432">
    <property type="entry name" value="DNA_mismatch_repair_MutS_C"/>
</dbReference>
<dbReference type="GO" id="GO:0006298">
    <property type="term" value="P:mismatch repair"/>
    <property type="evidence" value="ECO:0007669"/>
    <property type="project" value="InterPro"/>
</dbReference>
<dbReference type="GO" id="GO:0051026">
    <property type="term" value="P:chiasma assembly"/>
    <property type="evidence" value="ECO:0007669"/>
    <property type="project" value="TreeGrafter"/>
</dbReference>
<keyword evidence="8" id="KW-0539">Nucleus</keyword>
<dbReference type="Proteomes" id="UP001172681">
    <property type="component" value="Unassembled WGS sequence"/>
</dbReference>
<protein>
    <recommendedName>
        <fullName evidence="10">DNA mismatch repair protein MSH5</fullName>
    </recommendedName>
    <alternativeName>
        <fullName evidence="11">MutS protein homolog 5</fullName>
    </alternativeName>
</protein>
<keyword evidence="15" id="KW-1185">Reference proteome</keyword>
<evidence type="ECO:0000256" key="3">
    <source>
        <dbReference type="ARBA" id="ARBA00006271"/>
    </source>
</evidence>
<evidence type="ECO:0000256" key="10">
    <source>
        <dbReference type="ARBA" id="ARBA00073549"/>
    </source>
</evidence>
<evidence type="ECO:0000313" key="14">
    <source>
        <dbReference type="EMBL" id="KAJ9633652.1"/>
    </source>
</evidence>
<dbReference type="InterPro" id="IPR036187">
    <property type="entry name" value="DNA_mismatch_repair_MutS_sf"/>
</dbReference>
<dbReference type="InterPro" id="IPR007861">
    <property type="entry name" value="DNA_mismatch_repair_MutS_clamp"/>
</dbReference>
<evidence type="ECO:0000259" key="13">
    <source>
        <dbReference type="PROSITE" id="PS00486"/>
    </source>
</evidence>
<feature type="domain" description="DNA mismatch repair proteins mutS family" evidence="13">
    <location>
        <begin position="763"/>
        <end position="779"/>
    </location>
</feature>
<reference evidence="14" key="1">
    <citation type="submission" date="2022-10" db="EMBL/GenBank/DDBJ databases">
        <title>Culturing micro-colonial fungi from biological soil crusts in the Mojave desert and describing Neophaeococcomyces mojavensis, and introducing the new genera and species Taxawa tesnikishii.</title>
        <authorList>
            <person name="Kurbessoian T."/>
            <person name="Stajich J.E."/>
        </authorList>
    </citation>
    <scope>NUCLEOTIDE SEQUENCE</scope>
    <source>
        <strain evidence="14">TK_35</strain>
    </source>
</reference>
<keyword evidence="9" id="KW-0469">Meiosis</keyword>
<dbReference type="FunFam" id="3.40.50.300:FF:001067">
    <property type="entry name" value="DNA mismatch repair protein MSH5"/>
    <property type="match status" value="1"/>
</dbReference>
<dbReference type="InterPro" id="IPR027417">
    <property type="entry name" value="P-loop_NTPase"/>
</dbReference>
<evidence type="ECO:0000256" key="9">
    <source>
        <dbReference type="ARBA" id="ARBA00023254"/>
    </source>
</evidence>
<comment type="subcellular location">
    <subcellularLocation>
        <location evidence="2">Chromosome</location>
    </subcellularLocation>
    <subcellularLocation>
        <location evidence="1">Nucleus</location>
    </subcellularLocation>
</comment>
<feature type="compositionally biased region" description="Low complexity" evidence="12">
    <location>
        <begin position="47"/>
        <end position="58"/>
    </location>
</feature>
<evidence type="ECO:0000256" key="4">
    <source>
        <dbReference type="ARBA" id="ARBA00022454"/>
    </source>
</evidence>
<keyword evidence="7" id="KW-0238">DNA-binding</keyword>
<dbReference type="SMART" id="SM00534">
    <property type="entry name" value="MUTSac"/>
    <property type="match status" value="1"/>
</dbReference>
<sequence length="949" mass="105656">MPSTGQARQRHRNHHQSPFRPFRSTGGLQSPHRRRRPIGLARSLHRPSATPSSATATPRHAFTTPRTLSQMQSAEDLGLPQPNDDDSEHIIMAVNIGPKSIVGCAYYIAGEERLLCMEEIGGGDHDFVERLKIDIQPTTVILSPRADSLAQITTSRSQRPTSVVASADDQLPLPYETEIRPLADFNYEGALNKIIALASSGLFCDSNGQFFVPDDPDFYEEENTTEIGFTQRRGRLLQLSTRLNLDHRMSIGCAGAVLGYLQRKRASTYLPDDPRGGHVFRVALCEMFSLRHTMLVNADTLASLQVIEPRVAGSAPTTGPTKSKEAPLSIHALFHVHAKSPQGKSRLRQAVLRPSLDVDRINSRLDFVSVLIRSENQQARQELSKCLGKIKDMRNTTTLLRKGIERGKQQPNAFKGSVWLALWEFCRHSIAVAESLHGVIGADRLCLWSRAVGVLDRGSLQKISEMVHETVDFDGSAEAQRTVINCDIYPRLDELKRKHDKLDEVLTETAREIDRSLGLNIELNVIYLPHLGYHISIPVDPNTHEPEINWRALDWEQMFTADSRVYFKDATMRVLDEDIGDIYANMCDYEIEIAHDLAQKVLEHEKFLIEASDICGELDCNLAFVHSAYEHRLTRPKIIEHNVIDIEKGRHLLQEKSVPSFVPNDTFILGGGGEDEHAPVGPSMLLLTGPNYSGKSVYQKQVALAVYMAHIGSFVPAESATIGITDKIFTRLTTRETVSKVQSAFMIDMQQIAMALNSCTRKSLIVIDEFGKGTDTCDGAGLAAGVFLHLLSLNTQAPKALVATHFHEIFETNLFGSLKNISFAHMEVRVENVDERVTEQQSRVSYLYNLRRGHSDLSYGTQCAAMNGIPEEVVERALDLSRRARKGEDLVSQCSALTVSEAAELEAAEVAAELFLDQNFDQQMTKNELQALLDAMIEPASNATEELDI</sequence>
<feature type="region of interest" description="Disordered" evidence="12">
    <location>
        <begin position="1"/>
        <end position="70"/>
    </location>
</feature>
<proteinExistence type="inferred from homology"/>
<dbReference type="Pfam" id="PF05190">
    <property type="entry name" value="MutS_IV"/>
    <property type="match status" value="1"/>
</dbReference>
<dbReference type="SUPFAM" id="SSF48334">
    <property type="entry name" value="DNA repair protein MutS, domain III"/>
    <property type="match status" value="1"/>
</dbReference>
<dbReference type="GO" id="GO:0030983">
    <property type="term" value="F:mismatched DNA binding"/>
    <property type="evidence" value="ECO:0007669"/>
    <property type="project" value="InterPro"/>
</dbReference>
<evidence type="ECO:0000313" key="15">
    <source>
        <dbReference type="Proteomes" id="UP001172681"/>
    </source>
</evidence>
<comment type="similarity">
    <text evidence="3">Belongs to the DNA mismatch repair MutS family.</text>
</comment>
<keyword evidence="4" id="KW-0158">Chromosome</keyword>
<dbReference type="Pfam" id="PF05192">
    <property type="entry name" value="MutS_III"/>
    <property type="match status" value="1"/>
</dbReference>
<dbReference type="GO" id="GO:0005524">
    <property type="term" value="F:ATP binding"/>
    <property type="evidence" value="ECO:0007669"/>
    <property type="project" value="UniProtKB-KW"/>
</dbReference>
<evidence type="ECO:0000256" key="11">
    <source>
        <dbReference type="ARBA" id="ARBA00077470"/>
    </source>
</evidence>
<dbReference type="PANTHER" id="PTHR11361:SF20">
    <property type="entry name" value="MUTS PROTEIN HOMOLOG 5"/>
    <property type="match status" value="1"/>
</dbReference>
<gene>
    <name evidence="14" type="ORF">H2204_006858</name>
</gene>
<feature type="compositionally biased region" description="Basic residues" evidence="12">
    <location>
        <begin position="8"/>
        <end position="17"/>
    </location>
</feature>
<evidence type="ECO:0000256" key="5">
    <source>
        <dbReference type="ARBA" id="ARBA00022741"/>
    </source>
</evidence>
<dbReference type="Pfam" id="PF00488">
    <property type="entry name" value="MutS_V"/>
    <property type="match status" value="1"/>
</dbReference>
<dbReference type="GO" id="GO:0005694">
    <property type="term" value="C:chromosome"/>
    <property type="evidence" value="ECO:0007669"/>
    <property type="project" value="UniProtKB-SubCell"/>
</dbReference>